<sequence length="490" mass="56289">MNFYAIFNELCKVNFKEVVILKFGLILLFFEREQQTLLINSFGLQKYPKNSVMAVHAYRRNKKKVRLGRKKTYTHLVLFSFLVKYFSCFITILLQKEISTFCLKLRYFFCFFVFLFFSTSFCFEKRGNFCGNFLGEKKKMCGIFALLSKNFASKYKLSQLNEQLSKIRHRGPDATKSIALTPNIFYGFHRLAINDLSPKGMQPFQYKDYHLICNGQIYNHTSLAEKYKMERISGMDCEVILHLYEKYQNIEQVAKELDGVFAFTLYDAKKDILFAARDPIGVRPMFIGTDNEKGTIVFASEAKAMLELAKDIKQFPPGSVWSSDTNAFEKYWSISKPSDDDIPIITDEQAALTMIRDTLTKACQKRLMSERSIGCFLSGGLDSSLITALVCRYNKKYLPNTYSIGMKDATDLRYAEQVAKFLNIPNHHTVLFTPEEGINVIEKVIYHLESYDVTTIRASVGMFLLSQYIANNSNDVVLYSGEGSDEVTQG</sequence>
<comment type="pathway">
    <text evidence="1">Amino-acid biosynthesis; L-asparagine biosynthesis; L-asparagine from L-aspartate (L-Gln route): step 1/1.</text>
</comment>
<dbReference type="CDD" id="cd00712">
    <property type="entry name" value="AsnB"/>
    <property type="match status" value="1"/>
</dbReference>
<dbReference type="GO" id="GO:0005524">
    <property type="term" value="F:ATP binding"/>
    <property type="evidence" value="ECO:0007669"/>
    <property type="project" value="UniProtKB-KW"/>
</dbReference>
<dbReference type="AlphaFoldDB" id="X6P5P2"/>
<dbReference type="Gene3D" id="3.40.50.620">
    <property type="entry name" value="HUPs"/>
    <property type="match status" value="1"/>
</dbReference>
<evidence type="ECO:0000256" key="5">
    <source>
        <dbReference type="ARBA" id="ARBA00030234"/>
    </source>
</evidence>
<protein>
    <recommendedName>
        <fullName evidence="5">Glutamine-dependent asparagine synthetase</fullName>
    </recommendedName>
</protein>
<dbReference type="SUPFAM" id="SSF56235">
    <property type="entry name" value="N-terminal nucleophile aminohydrolases (Ntn hydrolases)"/>
    <property type="match status" value="1"/>
</dbReference>
<accession>X6P5P2</accession>
<feature type="transmembrane region" description="Helical" evidence="6">
    <location>
        <begin position="72"/>
        <end position="93"/>
    </location>
</feature>
<keyword evidence="6" id="KW-0812">Transmembrane</keyword>
<reference evidence="8 9" key="1">
    <citation type="journal article" date="2013" name="Curr. Biol.">
        <title>The Genome of the Foraminiferan Reticulomyxa filosa.</title>
        <authorList>
            <person name="Glockner G."/>
            <person name="Hulsmann N."/>
            <person name="Schleicher M."/>
            <person name="Noegel A.A."/>
            <person name="Eichinger L."/>
            <person name="Gallinger C."/>
            <person name="Pawlowski J."/>
            <person name="Sierra R."/>
            <person name="Euteneuer U."/>
            <person name="Pillet L."/>
            <person name="Moustafa A."/>
            <person name="Platzer M."/>
            <person name="Groth M."/>
            <person name="Szafranski K."/>
            <person name="Schliwa M."/>
        </authorList>
    </citation>
    <scope>NUCLEOTIDE SEQUENCE [LARGE SCALE GENOMIC DNA]</scope>
</reference>
<evidence type="ECO:0000256" key="4">
    <source>
        <dbReference type="ARBA" id="ARBA00022840"/>
    </source>
</evidence>
<dbReference type="GO" id="GO:0006529">
    <property type="term" value="P:asparagine biosynthetic process"/>
    <property type="evidence" value="ECO:0007669"/>
    <property type="project" value="InterPro"/>
</dbReference>
<dbReference type="InterPro" id="IPR001962">
    <property type="entry name" value="Asn_synthase"/>
</dbReference>
<dbReference type="InterPro" id="IPR014729">
    <property type="entry name" value="Rossmann-like_a/b/a_fold"/>
</dbReference>
<evidence type="ECO:0000313" key="8">
    <source>
        <dbReference type="EMBL" id="ETO33394.1"/>
    </source>
</evidence>
<keyword evidence="6" id="KW-0472">Membrane</keyword>
<keyword evidence="2" id="KW-0436">Ligase</keyword>
<evidence type="ECO:0000256" key="3">
    <source>
        <dbReference type="ARBA" id="ARBA00022741"/>
    </source>
</evidence>
<name>X6P5P2_RETFI</name>
<evidence type="ECO:0000256" key="2">
    <source>
        <dbReference type="ARBA" id="ARBA00022598"/>
    </source>
</evidence>
<evidence type="ECO:0000259" key="7">
    <source>
        <dbReference type="PROSITE" id="PS51278"/>
    </source>
</evidence>
<gene>
    <name evidence="8" type="ORF">RFI_03712</name>
</gene>
<keyword evidence="4" id="KW-0067">ATP-binding</keyword>
<dbReference type="SUPFAM" id="SSF52402">
    <property type="entry name" value="Adenine nucleotide alpha hydrolases-like"/>
    <property type="match status" value="1"/>
</dbReference>
<dbReference type="InterPro" id="IPR050795">
    <property type="entry name" value="Asn_Synthetase"/>
</dbReference>
<dbReference type="CDD" id="cd01991">
    <property type="entry name" value="Asn_synthase_B_C"/>
    <property type="match status" value="1"/>
</dbReference>
<feature type="domain" description="Glutamine amidotransferase type-2" evidence="7">
    <location>
        <begin position="141"/>
        <end position="326"/>
    </location>
</feature>
<evidence type="ECO:0000256" key="1">
    <source>
        <dbReference type="ARBA" id="ARBA00005187"/>
    </source>
</evidence>
<keyword evidence="9" id="KW-1185">Reference proteome</keyword>
<dbReference type="InterPro" id="IPR017932">
    <property type="entry name" value="GATase_2_dom"/>
</dbReference>
<comment type="caution">
    <text evidence="8">The sequence shown here is derived from an EMBL/GenBank/DDBJ whole genome shotgun (WGS) entry which is preliminary data.</text>
</comment>
<evidence type="ECO:0000256" key="6">
    <source>
        <dbReference type="SAM" id="Phobius"/>
    </source>
</evidence>
<dbReference type="Proteomes" id="UP000023152">
    <property type="component" value="Unassembled WGS sequence"/>
</dbReference>
<dbReference type="Pfam" id="PF00733">
    <property type="entry name" value="Asn_synthase"/>
    <property type="match status" value="1"/>
</dbReference>
<dbReference type="Pfam" id="PF13537">
    <property type="entry name" value="GATase_7"/>
    <property type="match status" value="1"/>
</dbReference>
<dbReference type="PANTHER" id="PTHR11772:SF23">
    <property type="entry name" value="ASPARAGINE SYNTHETASE [GLUTAMINE-HYDROLYZING]"/>
    <property type="match status" value="1"/>
</dbReference>
<dbReference type="GO" id="GO:0005829">
    <property type="term" value="C:cytosol"/>
    <property type="evidence" value="ECO:0007669"/>
    <property type="project" value="TreeGrafter"/>
</dbReference>
<dbReference type="PANTHER" id="PTHR11772">
    <property type="entry name" value="ASPARAGINE SYNTHETASE"/>
    <property type="match status" value="1"/>
</dbReference>
<keyword evidence="6" id="KW-1133">Transmembrane helix</keyword>
<dbReference type="OrthoDB" id="409189at2759"/>
<dbReference type="GO" id="GO:0004066">
    <property type="term" value="F:asparagine synthase (glutamine-hydrolyzing) activity"/>
    <property type="evidence" value="ECO:0007669"/>
    <property type="project" value="InterPro"/>
</dbReference>
<feature type="transmembrane region" description="Helical" evidence="6">
    <location>
        <begin position="105"/>
        <end position="123"/>
    </location>
</feature>
<organism evidence="8 9">
    <name type="scientific">Reticulomyxa filosa</name>
    <dbReference type="NCBI Taxonomy" id="46433"/>
    <lineage>
        <taxon>Eukaryota</taxon>
        <taxon>Sar</taxon>
        <taxon>Rhizaria</taxon>
        <taxon>Retaria</taxon>
        <taxon>Foraminifera</taxon>
        <taxon>Monothalamids</taxon>
        <taxon>Reticulomyxidae</taxon>
        <taxon>Reticulomyxa</taxon>
    </lineage>
</organism>
<dbReference type="PROSITE" id="PS51278">
    <property type="entry name" value="GATASE_TYPE_2"/>
    <property type="match status" value="1"/>
</dbReference>
<dbReference type="OMA" id="KYKMERI"/>
<dbReference type="InterPro" id="IPR029055">
    <property type="entry name" value="Ntn_hydrolases_N"/>
</dbReference>
<proteinExistence type="predicted"/>
<dbReference type="Gene3D" id="3.60.20.10">
    <property type="entry name" value="Glutamine Phosphoribosylpyrophosphate, subunit 1, domain 1"/>
    <property type="match status" value="1"/>
</dbReference>
<dbReference type="EMBL" id="ASPP01003424">
    <property type="protein sequence ID" value="ETO33394.1"/>
    <property type="molecule type" value="Genomic_DNA"/>
</dbReference>
<keyword evidence="3" id="KW-0547">Nucleotide-binding</keyword>
<dbReference type="InterPro" id="IPR033738">
    <property type="entry name" value="AsnB_N"/>
</dbReference>
<evidence type="ECO:0000313" key="9">
    <source>
        <dbReference type="Proteomes" id="UP000023152"/>
    </source>
</evidence>